<dbReference type="PANTHER" id="PTHR11236">
    <property type="entry name" value="AMINOBENZOATE/ANTHRANILATE SYNTHASE"/>
    <property type="match status" value="1"/>
</dbReference>
<dbReference type="InterPro" id="IPR005801">
    <property type="entry name" value="ADC_synthase"/>
</dbReference>
<dbReference type="SUPFAM" id="SSF56322">
    <property type="entry name" value="ADC synthase"/>
    <property type="match status" value="1"/>
</dbReference>
<dbReference type="InterPro" id="IPR027417">
    <property type="entry name" value="P-loop_NTPase"/>
</dbReference>
<dbReference type="GO" id="GO:0005737">
    <property type="term" value="C:cytoplasm"/>
    <property type="evidence" value="ECO:0007669"/>
    <property type="project" value="TreeGrafter"/>
</dbReference>
<sequence>MPSDAPLLIAVDGRSGAGKTTLAVELAALLREHHSVSLFHLEDLYPGWDGLDDGIGRYVERVLLPLRAGRPAHWNAWDWDRGQDGPERTTAAAEIVLLEGVGAAAAVARPHLDAVIWIEADAGVRHRTAIERDGAAYAPFWRRWADQEDAWLAGDDPGAAADVVVQGHRGPPSPHAVRLALTGLPACATLLGPERAGRRGLRLDCERIDATPDTAALFAALYGASPAAVWLDSSDAGTTAALPEGRNRFSVLADASGAFGQQALHRVGTTEITAGPVTTRIREPFFRWLDDVWGRRAVRTPEDFACGFGLGWLGYLGYELKRETGGASVPMPADALPDAALIFAGRAVVVDHAEQSVFLLTLTDGRRDPDREAWLTDARRAVTATAPLPPPDPPSRVPRHRAPRFTARDSREEYLTKVRRAQAEIADGTTYEVCLTTSLSARVERLDPLTTYLRLRAASPAPFAHYLRFPGFAVASTSPERFLRLTQDGRMRAEPIKGTRGRSADPAEDAALVEDLRSSAKDRAENIMIVDLLRNDLSHHAVPGSVTVSRLCAIESYATVHQMVSTIDARLQQGSARAGVVGSAFPAGSMTGAPKISTMAILDRLEQAPRGPYSGAAGYFSLTGATDLAVVIRTLVLEEDADATRLTLGVGGAITADSDPAEEWAEVRTKTRGVLSALGSDFPADPFLPRGRT</sequence>
<dbReference type="PANTHER" id="PTHR11236:SF18">
    <property type="entry name" value="AMINODEOXYCHORISMATE SYNTHASE"/>
    <property type="match status" value="1"/>
</dbReference>
<dbReference type="GO" id="GO:0000162">
    <property type="term" value="P:L-tryptophan biosynthetic process"/>
    <property type="evidence" value="ECO:0007669"/>
    <property type="project" value="TreeGrafter"/>
</dbReference>
<dbReference type="EMBL" id="PRKW01000004">
    <property type="protein sequence ID" value="PPB49210.1"/>
    <property type="molecule type" value="Genomic_DNA"/>
</dbReference>
<feature type="domain" description="Chorismate-utilising enzyme C-terminal" evidence="3">
    <location>
        <begin position="411"/>
        <end position="670"/>
    </location>
</feature>
<dbReference type="OrthoDB" id="3518032at2"/>
<keyword evidence="2" id="KW-0808">Transferase</keyword>
<dbReference type="Proteomes" id="UP000239297">
    <property type="component" value="Unassembled WGS sequence"/>
</dbReference>
<dbReference type="SUPFAM" id="SSF52540">
    <property type="entry name" value="P-loop containing nucleoside triphosphate hydrolases"/>
    <property type="match status" value="1"/>
</dbReference>
<keyword evidence="6" id="KW-1185">Reference proteome</keyword>
<organism evidence="5 6">
    <name type="scientific">Arthrobacter pityocampae</name>
    <dbReference type="NCBI Taxonomy" id="547334"/>
    <lineage>
        <taxon>Bacteria</taxon>
        <taxon>Bacillati</taxon>
        <taxon>Actinomycetota</taxon>
        <taxon>Actinomycetes</taxon>
        <taxon>Micrococcales</taxon>
        <taxon>Micrococcaceae</taxon>
        <taxon>Arthrobacter</taxon>
    </lineage>
</organism>
<dbReference type="RefSeq" id="WP_104121647.1">
    <property type="nucleotide sequence ID" value="NZ_PRKW01000004.1"/>
</dbReference>
<dbReference type="GO" id="GO:0046820">
    <property type="term" value="F:4-amino-4-deoxychorismate synthase activity"/>
    <property type="evidence" value="ECO:0007669"/>
    <property type="project" value="UniProtKB-EC"/>
</dbReference>
<gene>
    <name evidence="5" type="primary">pabB</name>
    <name evidence="5" type="ORF">C4K88_10960</name>
</gene>
<dbReference type="PRINTS" id="PR00095">
    <property type="entry name" value="ANTSNTHASEI"/>
</dbReference>
<dbReference type="NCBIfam" id="TIGR00553">
    <property type="entry name" value="pabB"/>
    <property type="match status" value="1"/>
</dbReference>
<dbReference type="InterPro" id="IPR006805">
    <property type="entry name" value="Anth_synth_I_N"/>
</dbReference>
<dbReference type="GO" id="GO:0009396">
    <property type="term" value="P:folic acid-containing compound biosynthetic process"/>
    <property type="evidence" value="ECO:0007669"/>
    <property type="project" value="InterPro"/>
</dbReference>
<dbReference type="Gene3D" id="3.40.50.300">
    <property type="entry name" value="P-loop containing nucleotide triphosphate hydrolases"/>
    <property type="match status" value="1"/>
</dbReference>
<evidence type="ECO:0000259" key="4">
    <source>
        <dbReference type="Pfam" id="PF04715"/>
    </source>
</evidence>
<dbReference type="EC" id="2.6.1.85" evidence="1"/>
<evidence type="ECO:0000256" key="2">
    <source>
        <dbReference type="ARBA" id="ARBA00022679"/>
    </source>
</evidence>
<evidence type="ECO:0000256" key="1">
    <source>
        <dbReference type="ARBA" id="ARBA00013139"/>
    </source>
</evidence>
<dbReference type="Pfam" id="PF00425">
    <property type="entry name" value="Chorismate_bind"/>
    <property type="match status" value="1"/>
</dbReference>
<feature type="domain" description="Anthranilate synthase component I N-terminal" evidence="4">
    <location>
        <begin position="215"/>
        <end position="359"/>
    </location>
</feature>
<proteinExistence type="predicted"/>
<protein>
    <recommendedName>
        <fullName evidence="1">aminodeoxychorismate synthase</fullName>
        <ecNumber evidence="1">2.6.1.85</ecNumber>
    </recommendedName>
</protein>
<dbReference type="GO" id="GO:0008153">
    <property type="term" value="P:4-aminobenzoate biosynthetic process"/>
    <property type="evidence" value="ECO:0007669"/>
    <property type="project" value="TreeGrafter"/>
</dbReference>
<dbReference type="InterPro" id="IPR019999">
    <property type="entry name" value="Anth_synth_I-like"/>
</dbReference>
<comment type="caution">
    <text evidence="5">The sequence shown here is derived from an EMBL/GenBank/DDBJ whole genome shotgun (WGS) entry which is preliminary data.</text>
</comment>
<evidence type="ECO:0000259" key="3">
    <source>
        <dbReference type="Pfam" id="PF00425"/>
    </source>
</evidence>
<dbReference type="Pfam" id="PF04715">
    <property type="entry name" value="Anth_synt_I_N"/>
    <property type="match status" value="1"/>
</dbReference>
<dbReference type="InterPro" id="IPR005802">
    <property type="entry name" value="ADC_synth_comp_1"/>
</dbReference>
<dbReference type="AlphaFoldDB" id="A0A2S5IXH7"/>
<name>A0A2S5IXH7_9MICC</name>
<accession>A0A2S5IXH7</accession>
<evidence type="ECO:0000313" key="5">
    <source>
        <dbReference type="EMBL" id="PPB49210.1"/>
    </source>
</evidence>
<dbReference type="Gene3D" id="3.60.120.10">
    <property type="entry name" value="Anthranilate synthase"/>
    <property type="match status" value="1"/>
</dbReference>
<dbReference type="CDD" id="cd02019">
    <property type="entry name" value="NK"/>
    <property type="match status" value="1"/>
</dbReference>
<reference evidence="5 6" key="1">
    <citation type="journal article" date="2014" name="Int. J. Syst. Evol. Microbiol.">
        <title>Arthrobacter pityocampae sp. nov., isolated from Thaumetopoea pityocampa (Lep., Thaumetopoeidae).</title>
        <authorList>
            <person name="Ince I.A."/>
            <person name="Demirbag Z."/>
            <person name="Kati H."/>
        </authorList>
    </citation>
    <scope>NUCLEOTIDE SEQUENCE [LARGE SCALE GENOMIC DNA]</scope>
    <source>
        <strain evidence="5 6">Tp2</strain>
    </source>
</reference>
<dbReference type="InterPro" id="IPR015890">
    <property type="entry name" value="Chorismate_C"/>
</dbReference>
<evidence type="ECO:0000313" key="6">
    <source>
        <dbReference type="Proteomes" id="UP000239297"/>
    </source>
</evidence>